<name>A0A2M9WPM7_9LACO</name>
<dbReference type="AlphaFoldDB" id="A0A2M9WPM7"/>
<comment type="caution">
    <text evidence="1">The sequence shown here is derived from an EMBL/GenBank/DDBJ whole genome shotgun (WGS) entry which is preliminary data.</text>
</comment>
<organism evidence="1 2">
    <name type="scientific">Lactobacillus crispatus</name>
    <dbReference type="NCBI Taxonomy" id="47770"/>
    <lineage>
        <taxon>Bacteria</taxon>
        <taxon>Bacillati</taxon>
        <taxon>Bacillota</taxon>
        <taxon>Bacilli</taxon>
        <taxon>Lactobacillales</taxon>
        <taxon>Lactobacillaceae</taxon>
        <taxon>Lactobacillus</taxon>
    </lineage>
</organism>
<accession>A0A2M9WPM7</accession>
<evidence type="ECO:0000313" key="2">
    <source>
        <dbReference type="Proteomes" id="UP000231914"/>
    </source>
</evidence>
<reference evidence="1 2" key="1">
    <citation type="submission" date="2016-10" db="EMBL/GenBank/DDBJ databases">
        <title>WGS of isloates from the oral cavity of healthy individuals.</title>
        <authorList>
            <person name="Sharma S."/>
            <person name="Pal V.K."/>
            <person name="Patil P.B."/>
            <person name="Korpole S."/>
            <person name="Grover V."/>
        </authorList>
    </citation>
    <scope>NUCLEOTIDE SEQUENCE [LARGE SCALE GENOMIC DNA]</scope>
    <source>
        <strain evidence="1 2">DISK12</strain>
    </source>
</reference>
<gene>
    <name evidence="1" type="ORF">BHU41_06495</name>
</gene>
<proteinExistence type="predicted"/>
<evidence type="ECO:0000313" key="1">
    <source>
        <dbReference type="EMBL" id="PJZ17357.1"/>
    </source>
</evidence>
<dbReference type="RefSeq" id="WP_100732585.1">
    <property type="nucleotide sequence ID" value="NZ_MKXG01000023.1"/>
</dbReference>
<dbReference type="EMBL" id="MKXG01000023">
    <property type="protein sequence ID" value="PJZ17357.1"/>
    <property type="molecule type" value="Genomic_DNA"/>
</dbReference>
<sequence>MAMTKYQKALIYIRKAELQYGSISKTPENDPNLIKARNLLAIDQRAVKTFEPDDTDLEIKRMLEYGYPAHVIYKKLCVRQPVVQRVREFYGLTYKPIFNYKLTKDGQPDFYTTYVKGMTRIAKISNSFNSRAIFDLIPKLGYEISEVSFYWGDLPDNCTYAIRRSIVYVKHGIDSWLNEAWKG</sequence>
<dbReference type="Proteomes" id="UP000231914">
    <property type="component" value="Unassembled WGS sequence"/>
</dbReference>
<protein>
    <submittedName>
        <fullName evidence="1">Uncharacterized protein</fullName>
    </submittedName>
</protein>